<sequence>MPRPPKGGRAGKYVPPAYDFDVLSEYINSLEYDIEGLPPFVKEQLAGDFKRSLTVSATPTRADYDVQLGLLYGDIEQTPGVNLRLNLDPRDWAEDPGKQATRTLEGWGKSIVNWDDIRNWAERKYFWEPIISGRDELVPKTQAFEGLYHQTEEFARELMELPGPTAGKAGQTLKPFQLDGIGITAPAFYIDEYPLADVEAAIAQGQPPKTRTVGNIPGGPEDGSFKGKVDVYSRAGQDFLSLADKVEAMGPRNGAYNQFRGSALYAVKTELNDTLGYKTEDYIHPQHGAVITVGDVIPDAIDPTDKLSAIPVFQALDLSKVTNPEMARELRNFNAAADIANSMLQFRAGPTSQAGLALASKNLSKLLLEGDKAAISVPESFDLVLLNGNDVLKGLESTVAQEKTRLEAILQGLPTGADRTAFRNSNIVQSYGRLLDRTRDIARTYKGEDLSGSTLASKTVLGKLKSEIETMSDEMSRSGYFKKGLEHDWLEQVVNRGILDNKSMFAGQGSFGELLEHAVGLAASDPNRASGITNIKRVLRTGNRMYDRNDVNDLVMQIEKGTLIQSQIWPLIKVRLNGFTPAYVTEQFLKKNQYFGLAYDPAYLEANLRQKGAFGAPVTGGGVKVDPSTLKANYRGDLTGRTFFTRIMPRNSWNITLEQGGVKNKVKLYGGKHFKAVETINKQFHFDKEVAGFAKGAAGLLGAELDPRTGHLLGFRDGGASLFAILNGGDPGIEFILTKFQTKAPGVKELRHDMMRFRAWLYLHKDELGLKFDGFKLADSPENVQIMTQFFQQMGKRLRSPDFISITWERAGYLQHLSSYANQIQTKIAQKVGKYAAPYIQLKNALSNAITELIIQATAAATAGAGELMELLRPVIKFLVNAVISKIEGLIKSFFKNVLKGEFSVADWAKTMDKFVGNTARAAGLFALIPGVFFLIAFMLFAVIITGLNPLDPSRTGGFAGSKDTFGEGTPGTYDGCSADTYVGEGSGGSSVPGDCFVFEGASSSHYAGTYSGTLIDWSVANLAAFNTAIEVLGERTGGYVDRLCSAGPVYLLRTGTSPGWCGNVIDADTIVFTSLCTYSVQNYVNYLFAHETGHVYRNRLGSDNLTGVIAAEGTFPTYPGNCGSNNSLSEDFSETVGNWVHVNACDCPGVAAYGGDWTTWWDSFPEHKAWAESFFD</sequence>
<evidence type="ECO:0000256" key="1">
    <source>
        <dbReference type="SAM" id="Phobius"/>
    </source>
</evidence>
<keyword evidence="1" id="KW-1133">Transmembrane helix</keyword>
<keyword evidence="1" id="KW-0472">Membrane</keyword>
<feature type="transmembrane region" description="Helical" evidence="1">
    <location>
        <begin position="922"/>
        <end position="945"/>
    </location>
</feature>
<gene>
    <name evidence="2" type="ORF">UU80_C0014G0020</name>
</gene>
<name>A0A0G0XAW5_UNCKA</name>
<comment type="caution">
    <text evidence="2">The sequence shown here is derived from an EMBL/GenBank/DDBJ whole genome shotgun (WGS) entry which is preliminary data.</text>
</comment>
<dbReference type="STRING" id="1619103.UU80_C0014G0020"/>
<organism evidence="2 3">
    <name type="scientific">candidate division WWE3 bacterium GW2011_GWA1_41_8</name>
    <dbReference type="NCBI Taxonomy" id="1619103"/>
    <lineage>
        <taxon>Bacteria</taxon>
        <taxon>Katanobacteria</taxon>
    </lineage>
</organism>
<dbReference type="AlphaFoldDB" id="A0A0G0XAW5"/>
<evidence type="ECO:0000313" key="3">
    <source>
        <dbReference type="Proteomes" id="UP000034920"/>
    </source>
</evidence>
<protein>
    <submittedName>
        <fullName evidence="2">Uncharacterized protein</fullName>
    </submittedName>
</protein>
<keyword evidence="1" id="KW-0812">Transmembrane</keyword>
<reference evidence="2 3" key="1">
    <citation type="journal article" date="2015" name="Nature">
        <title>rRNA introns, odd ribosomes, and small enigmatic genomes across a large radiation of phyla.</title>
        <authorList>
            <person name="Brown C.T."/>
            <person name="Hug L.A."/>
            <person name="Thomas B.C."/>
            <person name="Sharon I."/>
            <person name="Castelle C.J."/>
            <person name="Singh A."/>
            <person name="Wilkins M.J."/>
            <person name="Williams K.H."/>
            <person name="Banfield J.F."/>
        </authorList>
    </citation>
    <scope>NUCLEOTIDE SEQUENCE [LARGE SCALE GENOMIC DNA]</scope>
</reference>
<accession>A0A0G0XAW5</accession>
<dbReference type="Proteomes" id="UP000034920">
    <property type="component" value="Unassembled WGS sequence"/>
</dbReference>
<evidence type="ECO:0000313" key="2">
    <source>
        <dbReference type="EMBL" id="KKS22065.1"/>
    </source>
</evidence>
<proteinExistence type="predicted"/>
<dbReference type="EMBL" id="LCCA01000014">
    <property type="protein sequence ID" value="KKS22065.1"/>
    <property type="molecule type" value="Genomic_DNA"/>
</dbReference>